<dbReference type="Gene3D" id="3.20.20.370">
    <property type="entry name" value="Glycoside hydrolase/deacetylase"/>
    <property type="match status" value="1"/>
</dbReference>
<dbReference type="GO" id="GO:0016810">
    <property type="term" value="F:hydrolase activity, acting on carbon-nitrogen (but not peptide) bonds"/>
    <property type="evidence" value="ECO:0007669"/>
    <property type="project" value="InterPro"/>
</dbReference>
<dbReference type="EMBL" id="AP027266">
    <property type="protein sequence ID" value="BDW85133.1"/>
    <property type="molecule type" value="Genomic_DNA"/>
</dbReference>
<keyword evidence="9" id="KW-1185">Reference proteome</keyword>
<gene>
    <name evidence="8" type="ORF">MACH21_13100</name>
</gene>
<sequence>MASAPIGLPRDITQGDAATITRVRTARPVVAMTFDDGPHASLTPQLLDILAVRGIRATFYVIGSRVVRHPDIMQRIADEGHEIGNHTWSHPSLSGMGDAAILSELDRTSHAIFDTVGRPPVTMRPPYGNLTSRQRLMVHGERNLPTILWSVDPEDWRRPGPGVVAERIVSRSHPGGVILAHDIQSGTVRAMPATLDTLMARGYQFVTVSELIGWPRWDTRRIRLAARQS</sequence>
<protein>
    <recommendedName>
        <fullName evidence="3">Chitooligosaccharide deacetylase</fullName>
    </recommendedName>
    <alternativeName>
        <fullName evidence="6">Nodulation protein B</fullName>
    </alternativeName>
</protein>
<dbReference type="AlphaFoldDB" id="A0AA48HBB0"/>
<dbReference type="GO" id="GO:0005975">
    <property type="term" value="P:carbohydrate metabolic process"/>
    <property type="evidence" value="ECO:0007669"/>
    <property type="project" value="InterPro"/>
</dbReference>
<dbReference type="Proteomes" id="UP001337723">
    <property type="component" value="Chromosome"/>
</dbReference>
<evidence type="ECO:0000256" key="3">
    <source>
        <dbReference type="ARBA" id="ARBA00020071"/>
    </source>
</evidence>
<dbReference type="PANTHER" id="PTHR10587:SF133">
    <property type="entry name" value="CHITIN DEACETYLASE 1-RELATED"/>
    <property type="match status" value="1"/>
</dbReference>
<dbReference type="PANTHER" id="PTHR10587">
    <property type="entry name" value="GLYCOSYL TRANSFERASE-RELATED"/>
    <property type="match status" value="1"/>
</dbReference>
<evidence type="ECO:0000313" key="8">
    <source>
        <dbReference type="EMBL" id="BDW85133.1"/>
    </source>
</evidence>
<accession>A0AA48HBB0</accession>
<feature type="domain" description="NodB homology" evidence="7">
    <location>
        <begin position="28"/>
        <end position="206"/>
    </location>
</feature>
<evidence type="ECO:0000256" key="6">
    <source>
        <dbReference type="ARBA" id="ARBA00032976"/>
    </source>
</evidence>
<evidence type="ECO:0000256" key="1">
    <source>
        <dbReference type="ARBA" id="ARBA00003236"/>
    </source>
</evidence>
<dbReference type="KEGG" id="rmai:MACH21_13100"/>
<dbReference type="GO" id="GO:0016020">
    <property type="term" value="C:membrane"/>
    <property type="evidence" value="ECO:0007669"/>
    <property type="project" value="TreeGrafter"/>
</dbReference>
<evidence type="ECO:0000313" key="9">
    <source>
        <dbReference type="Proteomes" id="UP001337723"/>
    </source>
</evidence>
<comment type="function">
    <text evidence="1">Is involved in generating a small heat-stable compound (Nod), an acylated oligomer of N-acetylglucosamine, that stimulates mitosis in various plant protoplasts.</text>
</comment>
<keyword evidence="4" id="KW-0479">Metal-binding</keyword>
<dbReference type="Pfam" id="PF01522">
    <property type="entry name" value="Polysacc_deac_1"/>
    <property type="match status" value="1"/>
</dbReference>
<evidence type="ECO:0000259" key="7">
    <source>
        <dbReference type="PROSITE" id="PS51677"/>
    </source>
</evidence>
<name>A0AA48HBB0_9RHOB</name>
<reference evidence="8 9" key="1">
    <citation type="submission" date="2023-01" db="EMBL/GenBank/DDBJ databases">
        <title>Complete genome sequence of Roseicyclus marinus strain Dej080120_10.</title>
        <authorList>
            <person name="Ueki S."/>
            <person name="Maruyama F."/>
        </authorList>
    </citation>
    <scope>NUCLEOTIDE SEQUENCE [LARGE SCALE GENOMIC DNA]</scope>
    <source>
        <strain evidence="8 9">Dej080120_10</strain>
    </source>
</reference>
<organism evidence="8 9">
    <name type="scientific">Roseicyclus marinus</name>
    <dbReference type="NCBI Taxonomy" id="2161673"/>
    <lineage>
        <taxon>Bacteria</taxon>
        <taxon>Pseudomonadati</taxon>
        <taxon>Pseudomonadota</taxon>
        <taxon>Alphaproteobacteria</taxon>
        <taxon>Rhodobacterales</taxon>
        <taxon>Roseobacteraceae</taxon>
        <taxon>Roseicyclus</taxon>
    </lineage>
</organism>
<dbReference type="GO" id="GO:0046872">
    <property type="term" value="F:metal ion binding"/>
    <property type="evidence" value="ECO:0007669"/>
    <property type="project" value="UniProtKB-KW"/>
</dbReference>
<dbReference type="InterPro" id="IPR050248">
    <property type="entry name" value="Polysacc_deacetylase_ArnD"/>
</dbReference>
<dbReference type="InterPro" id="IPR002509">
    <property type="entry name" value="NODB_dom"/>
</dbReference>
<dbReference type="PROSITE" id="PS51677">
    <property type="entry name" value="NODB"/>
    <property type="match status" value="1"/>
</dbReference>
<proteinExistence type="inferred from homology"/>
<evidence type="ECO:0000256" key="4">
    <source>
        <dbReference type="ARBA" id="ARBA00022723"/>
    </source>
</evidence>
<evidence type="ECO:0000256" key="2">
    <source>
        <dbReference type="ARBA" id="ARBA00010973"/>
    </source>
</evidence>
<dbReference type="SUPFAM" id="SSF88713">
    <property type="entry name" value="Glycoside hydrolase/deacetylase"/>
    <property type="match status" value="1"/>
</dbReference>
<dbReference type="InterPro" id="IPR011330">
    <property type="entry name" value="Glyco_hydro/deAcase_b/a-brl"/>
</dbReference>
<keyword evidence="5" id="KW-0378">Hydrolase</keyword>
<comment type="similarity">
    <text evidence="2">Belongs to the polysaccharide deacetylase family.</text>
</comment>
<evidence type="ECO:0000256" key="5">
    <source>
        <dbReference type="ARBA" id="ARBA00022801"/>
    </source>
</evidence>